<feature type="transmembrane region" description="Helical" evidence="6">
    <location>
        <begin position="422"/>
        <end position="443"/>
    </location>
</feature>
<feature type="transmembrane region" description="Helical" evidence="6">
    <location>
        <begin position="271"/>
        <end position="287"/>
    </location>
</feature>
<accession>D5MIN7</accession>
<dbReference type="eggNOG" id="COG0484">
    <property type="taxonomic scope" value="Bacteria"/>
</dbReference>
<feature type="compositionally biased region" description="Basic and acidic residues" evidence="5">
    <location>
        <begin position="505"/>
        <end position="515"/>
    </location>
</feature>
<dbReference type="Pfam" id="PF04932">
    <property type="entry name" value="Wzy_C"/>
    <property type="match status" value="1"/>
</dbReference>
<dbReference type="PANTHER" id="PTHR37422:SF23">
    <property type="entry name" value="TEICHURONIC ACID BIOSYNTHESIS PROTEIN TUAE"/>
    <property type="match status" value="1"/>
</dbReference>
<evidence type="ECO:0000256" key="1">
    <source>
        <dbReference type="ARBA" id="ARBA00004141"/>
    </source>
</evidence>
<dbReference type="InterPro" id="IPR051533">
    <property type="entry name" value="WaaL-like"/>
</dbReference>
<evidence type="ECO:0000256" key="6">
    <source>
        <dbReference type="SAM" id="Phobius"/>
    </source>
</evidence>
<feature type="region of interest" description="Disordered" evidence="5">
    <location>
        <begin position="478"/>
        <end position="532"/>
    </location>
</feature>
<dbReference type="EMBL" id="FP565575">
    <property type="protein sequence ID" value="CBE69394.1"/>
    <property type="molecule type" value="Genomic_DNA"/>
</dbReference>
<feature type="transmembrane region" description="Helical" evidence="6">
    <location>
        <begin position="449"/>
        <end position="471"/>
    </location>
</feature>
<comment type="subcellular location">
    <subcellularLocation>
        <location evidence="1">Membrane</location>
        <topology evidence="1">Multi-pass membrane protein</topology>
    </subcellularLocation>
</comment>
<dbReference type="PATRIC" id="fig|671143.5.peg.2064"/>
<reference evidence="8 9" key="1">
    <citation type="journal article" date="2010" name="Nature">
        <title>Nitrite-driven anaerobic methane oxidation by oxygenic bacteria.</title>
        <authorList>
            <person name="Ettwig K.F."/>
            <person name="Butler M.K."/>
            <person name="Le Paslier D."/>
            <person name="Pelletier E."/>
            <person name="Mangenot S."/>
            <person name="Kuypers M.M.M."/>
            <person name="Schreiber F."/>
            <person name="Dutilh B.E."/>
            <person name="Zedelius J."/>
            <person name="de Beer D."/>
            <person name="Gloerich J."/>
            <person name="Wessels H.J.C.T."/>
            <person name="van Allen T."/>
            <person name="Luesken F."/>
            <person name="Wu M."/>
            <person name="van de Pas-Schoonen K.T."/>
            <person name="Op den Camp H.J.M."/>
            <person name="Janssen-Megens E.M."/>
            <person name="Francoijs K-J."/>
            <person name="Stunnenberg H."/>
            <person name="Weissenbach J."/>
            <person name="Jetten M.S.M."/>
            <person name="Strous M."/>
        </authorList>
    </citation>
    <scope>NUCLEOTIDE SEQUENCE [LARGE SCALE GENOMIC DNA]</scope>
</reference>
<feature type="transmembrane region" description="Helical" evidence="6">
    <location>
        <begin position="158"/>
        <end position="176"/>
    </location>
</feature>
<keyword evidence="2 6" id="KW-0812">Transmembrane</keyword>
<dbReference type="GO" id="GO:0016020">
    <property type="term" value="C:membrane"/>
    <property type="evidence" value="ECO:0007669"/>
    <property type="project" value="UniProtKB-SubCell"/>
</dbReference>
<dbReference type="SMART" id="SM00271">
    <property type="entry name" value="DnaJ"/>
    <property type="match status" value="1"/>
</dbReference>
<dbReference type="CDD" id="cd06257">
    <property type="entry name" value="DnaJ"/>
    <property type="match status" value="1"/>
</dbReference>
<feature type="domain" description="J" evidence="7">
    <location>
        <begin position="627"/>
        <end position="693"/>
    </location>
</feature>
<feature type="transmembrane region" description="Helical" evidence="6">
    <location>
        <begin position="38"/>
        <end position="59"/>
    </location>
</feature>
<feature type="transmembrane region" description="Helical" evidence="6">
    <location>
        <begin position="71"/>
        <end position="89"/>
    </location>
</feature>
<dbReference type="PRINTS" id="PR00625">
    <property type="entry name" value="JDOMAIN"/>
</dbReference>
<evidence type="ECO:0000313" key="8">
    <source>
        <dbReference type="EMBL" id="CBE69394.1"/>
    </source>
</evidence>
<dbReference type="AlphaFoldDB" id="D5MIN7"/>
<dbReference type="eggNOG" id="COG3307">
    <property type="taxonomic scope" value="Bacteria"/>
</dbReference>
<dbReference type="InterPro" id="IPR001623">
    <property type="entry name" value="DnaJ_domain"/>
</dbReference>
<sequence>MYQQGNVRLVPWSDRLLSWTLTLLLLFTPLAFGTVEVWSIAVAELLVLFMGAIWFAQMIRDGRIQIDRTPFTVLILSFLALMLFQMLPLPMNTIKLLSPAAYSVYSAAASALNLQAEWRTVSLDPIATREELLRILTYAVLFWILLNRFREREQVERVIVTIIGVGFFLAVFAIIHKYSSNGKLYWIRETAQGGEPFGPYVNRNHFAGYMEIALPLTIGYILAQSPLRAARLAMRERLLLWTSQSTSKSILLLFAAIFMGAALILTGSRGGLVSFAGSMVFFVMMAIMKRTARSQAVRLALACCGLTLIAAIWIGGNSAFLSLERLEKTLQEPSTEERAVLWRDTWRMASDYARLGSGFNTFEGVFPAYKTSTAQMIFQYAHNDYLQLLAEGGIVAFGLVMWLIVVWYRKVTARWFTRHDPFAAYLTLAGMTAVCAMLIHSLTDFNLHIPANAIAMVTVLSITLNTALVAASGQSVTHQSAHDSDSPIHHPLFPSAGRSPGAADVRGENGTKDHANNGSHAYLHADTHGQADVHERIDKTESGGMREDRINGIIARLAQPEPLPDLSALCPDRRELIGILLEIRRGLRSSYYVELRATAERQHLDVRHLVQKAETLLVSIHLASRTDYYAILEVDQNASAETVHEKWLEKMRVYHPDNYEDPTGWIAEQSWRLNEAYAVLKDPEKRREYDTRRKARMKGGLRAAGATDLIAPDHRLDAVSAVHLRQKLIPAIIIAAIAIASLIVTLLLWSL</sequence>
<dbReference type="Proteomes" id="UP000006898">
    <property type="component" value="Chromosome"/>
</dbReference>
<proteinExistence type="predicted"/>
<feature type="transmembrane region" description="Helical" evidence="6">
    <location>
        <begin position="206"/>
        <end position="227"/>
    </location>
</feature>
<dbReference type="Pfam" id="PF00226">
    <property type="entry name" value="DnaJ"/>
    <property type="match status" value="1"/>
</dbReference>
<dbReference type="SUPFAM" id="SSF46565">
    <property type="entry name" value="Chaperone J-domain"/>
    <property type="match status" value="1"/>
</dbReference>
<keyword evidence="3 6" id="KW-1133">Transmembrane helix</keyword>
<feature type="transmembrane region" description="Helical" evidence="6">
    <location>
        <begin position="299"/>
        <end position="320"/>
    </location>
</feature>
<feature type="transmembrane region" description="Helical" evidence="6">
    <location>
        <begin position="132"/>
        <end position="149"/>
    </location>
</feature>
<evidence type="ECO:0000313" key="9">
    <source>
        <dbReference type="Proteomes" id="UP000006898"/>
    </source>
</evidence>
<dbReference type="Gene3D" id="1.10.287.110">
    <property type="entry name" value="DnaJ domain"/>
    <property type="match status" value="1"/>
</dbReference>
<feature type="transmembrane region" description="Helical" evidence="6">
    <location>
        <begin position="248"/>
        <end position="265"/>
    </location>
</feature>
<feature type="transmembrane region" description="Helical" evidence="6">
    <location>
        <begin position="728"/>
        <end position="749"/>
    </location>
</feature>
<keyword evidence="4 6" id="KW-0472">Membrane</keyword>
<feature type="transmembrane region" description="Helical" evidence="6">
    <location>
        <begin position="12"/>
        <end position="32"/>
    </location>
</feature>
<dbReference type="InterPro" id="IPR007016">
    <property type="entry name" value="O-antigen_ligase-rel_domated"/>
</dbReference>
<organism evidence="8 9">
    <name type="scientific">Methylomirabilis oxygeniifera</name>
    <dbReference type="NCBI Taxonomy" id="671143"/>
    <lineage>
        <taxon>Bacteria</taxon>
        <taxon>Candidatus Methylomirabilota</taxon>
        <taxon>Candidatus Methylomirabilia</taxon>
        <taxon>Candidatus Methylomirabilales</taxon>
        <taxon>Candidatus Methylomirabilaceae</taxon>
        <taxon>Candidatus Methylomirabilis</taxon>
    </lineage>
</organism>
<evidence type="ECO:0000259" key="7">
    <source>
        <dbReference type="PROSITE" id="PS50076"/>
    </source>
</evidence>
<dbReference type="STRING" id="671143.DAMO_2346"/>
<evidence type="ECO:0000256" key="3">
    <source>
        <dbReference type="ARBA" id="ARBA00022989"/>
    </source>
</evidence>
<gene>
    <name evidence="8" type="ORF">DAMO_2346</name>
</gene>
<dbReference type="HOGENOM" id="CLU_370362_0_0_0"/>
<evidence type="ECO:0000256" key="2">
    <source>
        <dbReference type="ARBA" id="ARBA00022692"/>
    </source>
</evidence>
<feature type="compositionally biased region" description="Basic and acidic residues" evidence="5">
    <location>
        <begin position="523"/>
        <end position="532"/>
    </location>
</feature>
<evidence type="ECO:0000256" key="5">
    <source>
        <dbReference type="SAM" id="MobiDB-lite"/>
    </source>
</evidence>
<dbReference type="PANTHER" id="PTHR37422">
    <property type="entry name" value="TEICHURONIC ACID BIOSYNTHESIS PROTEIN TUAE"/>
    <property type="match status" value="1"/>
</dbReference>
<dbReference type="KEGG" id="mox:DAMO_2346"/>
<dbReference type="InterPro" id="IPR036869">
    <property type="entry name" value="J_dom_sf"/>
</dbReference>
<protein>
    <recommendedName>
        <fullName evidence="7">J domain-containing protein</fullName>
    </recommendedName>
</protein>
<evidence type="ECO:0000256" key="4">
    <source>
        <dbReference type="ARBA" id="ARBA00023136"/>
    </source>
</evidence>
<feature type="transmembrane region" description="Helical" evidence="6">
    <location>
        <begin position="385"/>
        <end position="410"/>
    </location>
</feature>
<dbReference type="PROSITE" id="PS50076">
    <property type="entry name" value="DNAJ_2"/>
    <property type="match status" value="1"/>
</dbReference>
<name>D5MIN7_METO1</name>